<dbReference type="AlphaFoldDB" id="A0A8H2JJR4"/>
<dbReference type="InterPro" id="IPR001478">
    <property type="entry name" value="PDZ"/>
</dbReference>
<dbReference type="EMBL" id="SZVP01000013">
    <property type="protein sequence ID" value="TMM43742.1"/>
    <property type="molecule type" value="Genomic_DNA"/>
</dbReference>
<evidence type="ECO:0000256" key="2">
    <source>
        <dbReference type="ARBA" id="ARBA00022670"/>
    </source>
</evidence>
<evidence type="ECO:0000256" key="1">
    <source>
        <dbReference type="ARBA" id="ARBA00009179"/>
    </source>
</evidence>
<dbReference type="GO" id="GO:0030288">
    <property type="term" value="C:outer membrane-bounded periplasmic space"/>
    <property type="evidence" value="ECO:0007669"/>
    <property type="project" value="TreeGrafter"/>
</dbReference>
<dbReference type="SUPFAM" id="SSF52096">
    <property type="entry name" value="ClpP/crotonase"/>
    <property type="match status" value="1"/>
</dbReference>
<dbReference type="InterPro" id="IPR029045">
    <property type="entry name" value="ClpP/crotonase-like_dom_sf"/>
</dbReference>
<feature type="domain" description="PDZ" evidence="8">
    <location>
        <begin position="244"/>
        <end position="316"/>
    </location>
</feature>
<keyword evidence="3 5" id="KW-0378">Hydrolase</keyword>
<dbReference type="Pfam" id="PF11818">
    <property type="entry name" value="DUF3340"/>
    <property type="match status" value="1"/>
</dbReference>
<dbReference type="Pfam" id="PF03572">
    <property type="entry name" value="Peptidase_S41"/>
    <property type="match status" value="1"/>
</dbReference>
<gene>
    <name evidence="9" type="ORF">FCS21_12495</name>
</gene>
<dbReference type="InterPro" id="IPR005151">
    <property type="entry name" value="Tail-specific_protease"/>
</dbReference>
<reference evidence="9 10" key="1">
    <citation type="submission" date="2019-05" db="EMBL/GenBank/DDBJ databases">
        <title>Colwellia ponticola sp. nov., isolated from seawater.</title>
        <authorList>
            <person name="Yoon J.-H."/>
        </authorList>
    </citation>
    <scope>NUCLEOTIDE SEQUENCE [LARGE SCALE GENOMIC DNA]</scope>
    <source>
        <strain evidence="9 10">OISW-25</strain>
    </source>
</reference>
<evidence type="ECO:0000259" key="8">
    <source>
        <dbReference type="PROSITE" id="PS50106"/>
    </source>
</evidence>
<keyword evidence="2 5" id="KW-0645">Protease</keyword>
<organism evidence="9 10">
    <name type="scientific">Colwellia ponticola</name>
    <dbReference type="NCBI Taxonomy" id="2304625"/>
    <lineage>
        <taxon>Bacteria</taxon>
        <taxon>Pseudomonadati</taxon>
        <taxon>Pseudomonadota</taxon>
        <taxon>Gammaproteobacteria</taxon>
        <taxon>Alteromonadales</taxon>
        <taxon>Colwelliaceae</taxon>
        <taxon>Colwellia</taxon>
    </lineage>
</organism>
<dbReference type="InterPro" id="IPR020992">
    <property type="entry name" value="Tail_Prtase_C"/>
</dbReference>
<feature type="signal peptide" evidence="7">
    <location>
        <begin position="1"/>
        <end position="23"/>
    </location>
</feature>
<keyword evidence="4 5" id="KW-0720">Serine protease</keyword>
<dbReference type="NCBIfam" id="NF008388">
    <property type="entry name" value="PRK11186.1"/>
    <property type="match status" value="1"/>
</dbReference>
<dbReference type="EC" id="3.4.21.102" evidence="9"/>
<evidence type="ECO:0000256" key="4">
    <source>
        <dbReference type="ARBA" id="ARBA00022825"/>
    </source>
</evidence>
<dbReference type="PANTHER" id="PTHR32060:SF22">
    <property type="entry name" value="CARBOXYL-TERMINAL-PROCESSING PEPTIDASE 3, CHLOROPLASTIC"/>
    <property type="match status" value="1"/>
</dbReference>
<feature type="coiled-coil region" evidence="6">
    <location>
        <begin position="615"/>
        <end position="642"/>
    </location>
</feature>
<proteinExistence type="inferred from homology"/>
<evidence type="ECO:0000313" key="10">
    <source>
        <dbReference type="Proteomes" id="UP000307702"/>
    </source>
</evidence>
<dbReference type="InterPro" id="IPR040573">
    <property type="entry name" value="TSP_N"/>
</dbReference>
<keyword evidence="7" id="KW-0732">Signal</keyword>
<dbReference type="OrthoDB" id="9812068at2"/>
<name>A0A8H2JJR4_9GAMM</name>
<dbReference type="SMART" id="SM00228">
    <property type="entry name" value="PDZ"/>
    <property type="match status" value="1"/>
</dbReference>
<evidence type="ECO:0000313" key="9">
    <source>
        <dbReference type="EMBL" id="TMM43742.1"/>
    </source>
</evidence>
<accession>A0A8H2JJR4</accession>
<keyword evidence="10" id="KW-1185">Reference proteome</keyword>
<sequence>MQKFCRIALAVSLSVGLSVSAFAFEKPHTPEELPVLMPESQHTTASKRITSRFTRAHYKKVTIDDALSGEVFDRFIKQLDYARTVFLATDIESFQQHRLEFDTVLMRGKLDIAYTIFNVNLQRRLERYEYAVSLLDSKGDKNPFDFTKEELYVFDREEAPWPANTAELDELWRLKVKSDVLNLILTNKEWPKIKEVLTKRYNYAIKRLKQSESEDAFQLLMNSFARVVEPHTSYLSPRNAERFQVDMNLSLEGIGAELRSVEDYTVIHRVVTGGPADKSNQLKSKDRIVGVAQGDKDFEDVIGWRLDDVVELIKGAKGTTVRLQILSGDSDDAANITIVSIVRDIIKLEDRAAKSAVYLEKPEDADSQKLGVITIPSFYNNLSQDVKKEIASLKEQGVKGIIVDLRGNGGGSLSEATLLTGLFIDKGPVVQIRDGANRIQVNSDRDGVSFFDGPLSVMVDRYSASASEIFSAAIQDYGRGVIIGEHTFGKGTVQQHRGLGRVYDLYEKPLGSIQYTIAKFYRINGGSTQHRGVLPDISFPTAIDPEDWGESKEENALPWDFIPQASYTPLHVLNKDIEYLSSRYQQRIKDNAEFNDLLEDINTYKAEKDDKTISLNLVTRKAEREERKNKRLLRVNKQLALLGKDKVTDLEDLPEELDELDPFLDEAARITFDFISLDKIAQTQNSKK</sequence>
<dbReference type="Gene3D" id="2.30.42.10">
    <property type="match status" value="1"/>
</dbReference>
<dbReference type="Proteomes" id="UP000307702">
    <property type="component" value="Unassembled WGS sequence"/>
</dbReference>
<keyword evidence="6" id="KW-0175">Coiled coil</keyword>
<dbReference type="InterPro" id="IPR036034">
    <property type="entry name" value="PDZ_sf"/>
</dbReference>
<dbReference type="GO" id="GO:0006508">
    <property type="term" value="P:proteolysis"/>
    <property type="evidence" value="ECO:0007669"/>
    <property type="project" value="UniProtKB-KW"/>
</dbReference>
<dbReference type="PANTHER" id="PTHR32060">
    <property type="entry name" value="TAIL-SPECIFIC PROTEASE"/>
    <property type="match status" value="1"/>
</dbReference>
<evidence type="ECO:0000256" key="5">
    <source>
        <dbReference type="RuleBase" id="RU004404"/>
    </source>
</evidence>
<evidence type="ECO:0000256" key="7">
    <source>
        <dbReference type="SAM" id="SignalP"/>
    </source>
</evidence>
<dbReference type="Gene3D" id="3.30.750.44">
    <property type="match status" value="1"/>
</dbReference>
<dbReference type="Gene3D" id="3.90.226.10">
    <property type="entry name" value="2-enoyl-CoA Hydratase, Chain A, domain 1"/>
    <property type="match status" value="1"/>
</dbReference>
<dbReference type="SMART" id="SM00245">
    <property type="entry name" value="TSPc"/>
    <property type="match status" value="1"/>
</dbReference>
<dbReference type="Pfam" id="PF17804">
    <property type="entry name" value="TSP_NTD"/>
    <property type="match status" value="1"/>
</dbReference>
<dbReference type="RefSeq" id="WP_138623879.1">
    <property type="nucleotide sequence ID" value="NZ_SZVP01000013.1"/>
</dbReference>
<protein>
    <submittedName>
        <fullName evidence="9">Carboxy terminal-processing peptidase</fullName>
        <ecNumber evidence="9">3.4.21.102</ecNumber>
    </submittedName>
</protein>
<evidence type="ECO:0000256" key="6">
    <source>
        <dbReference type="SAM" id="Coils"/>
    </source>
</evidence>
<evidence type="ECO:0000256" key="3">
    <source>
        <dbReference type="ARBA" id="ARBA00022801"/>
    </source>
</evidence>
<comment type="caution">
    <text evidence="9">The sequence shown here is derived from an EMBL/GenBank/DDBJ whole genome shotgun (WGS) entry which is preliminary data.</text>
</comment>
<dbReference type="NCBIfam" id="TIGR00225">
    <property type="entry name" value="prc"/>
    <property type="match status" value="1"/>
</dbReference>
<dbReference type="PROSITE" id="PS50106">
    <property type="entry name" value="PDZ"/>
    <property type="match status" value="1"/>
</dbReference>
<comment type="similarity">
    <text evidence="1 5">Belongs to the peptidase S41A family.</text>
</comment>
<dbReference type="InterPro" id="IPR004447">
    <property type="entry name" value="Peptidase_S41A"/>
</dbReference>
<dbReference type="CDD" id="cd07560">
    <property type="entry name" value="Peptidase_S41_CPP"/>
    <property type="match status" value="1"/>
</dbReference>
<dbReference type="CDD" id="cd06782">
    <property type="entry name" value="cpPDZ_CPP-like"/>
    <property type="match status" value="1"/>
</dbReference>
<dbReference type="SUPFAM" id="SSF50156">
    <property type="entry name" value="PDZ domain-like"/>
    <property type="match status" value="1"/>
</dbReference>
<dbReference type="GO" id="GO:0004252">
    <property type="term" value="F:serine-type endopeptidase activity"/>
    <property type="evidence" value="ECO:0007669"/>
    <property type="project" value="UniProtKB-EC"/>
</dbReference>
<dbReference type="Pfam" id="PF00595">
    <property type="entry name" value="PDZ"/>
    <property type="match status" value="1"/>
</dbReference>
<dbReference type="FunFam" id="3.90.226.10:FF:000090">
    <property type="entry name" value="Tail-specific protease"/>
    <property type="match status" value="1"/>
</dbReference>
<dbReference type="GO" id="GO:0007165">
    <property type="term" value="P:signal transduction"/>
    <property type="evidence" value="ECO:0007669"/>
    <property type="project" value="TreeGrafter"/>
</dbReference>
<feature type="chain" id="PRO_5034048934" evidence="7">
    <location>
        <begin position="24"/>
        <end position="688"/>
    </location>
</feature>